<organism evidence="2 3">
    <name type="scientific">Thiomonas bhubaneswarensis</name>
    <dbReference type="NCBI Taxonomy" id="339866"/>
    <lineage>
        <taxon>Bacteria</taxon>
        <taxon>Pseudomonadati</taxon>
        <taxon>Pseudomonadota</taxon>
        <taxon>Betaproteobacteria</taxon>
        <taxon>Burkholderiales</taxon>
        <taxon>Thiomonas</taxon>
    </lineage>
</organism>
<name>A0A0K6HXZ9_9BURK</name>
<evidence type="ECO:0000313" key="3">
    <source>
        <dbReference type="Proteomes" id="UP000183649"/>
    </source>
</evidence>
<dbReference type="EMBL" id="CYHF01000003">
    <property type="protein sequence ID" value="CUA95701.1"/>
    <property type="molecule type" value="Genomic_DNA"/>
</dbReference>
<dbReference type="AlphaFoldDB" id="A0A0K6HXZ9"/>
<protein>
    <recommendedName>
        <fullName evidence="4">DUF2189 domain-containing protein</fullName>
    </recommendedName>
</protein>
<feature type="transmembrane region" description="Helical" evidence="1">
    <location>
        <begin position="120"/>
        <end position="151"/>
    </location>
</feature>
<reference evidence="3" key="1">
    <citation type="submission" date="2015-08" db="EMBL/GenBank/DDBJ databases">
        <authorList>
            <person name="Varghese N."/>
        </authorList>
    </citation>
    <scope>NUCLEOTIDE SEQUENCE [LARGE SCALE GENOMIC DNA]</scope>
    <source>
        <strain evidence="3">DSM 18181</strain>
    </source>
</reference>
<dbReference type="RefSeq" id="WP_141655727.1">
    <property type="nucleotide sequence ID" value="NZ_CYHF01000003.1"/>
</dbReference>
<feature type="transmembrane region" description="Helical" evidence="1">
    <location>
        <begin position="227"/>
        <end position="253"/>
    </location>
</feature>
<sequence>MTSQDLVVAEPSFRLVAAGYGLRWWGEGWRSFTQAPLPWVGLALALLVLLWLIGELPLGGVLSQWLSLPLLAFGVIFAALLRQRATRAREITPPGMPLEPQNEGALNASAKAWSGRIGPLLLASLLVLAIGGVVGAIIVMGLGALFGLGLASMGALAKMMTPGMGMAAGMGAMAGSVLTLLLLVLLALYLFSVAFWFVNTLVAIGGVRPWDAVKLSVRAEFANLAPITLFTVLLLPISLLAMLPFGLGLLVLFPVLSGASYASYHDVFGDAAAG</sequence>
<dbReference type="Proteomes" id="UP000183649">
    <property type="component" value="Unassembled WGS sequence"/>
</dbReference>
<dbReference type="STRING" id="339866.GCA_001418255_01090"/>
<keyword evidence="1" id="KW-1133">Transmembrane helix</keyword>
<dbReference type="OrthoDB" id="5298483at2"/>
<evidence type="ECO:0000256" key="1">
    <source>
        <dbReference type="SAM" id="Phobius"/>
    </source>
</evidence>
<feature type="transmembrane region" description="Helical" evidence="1">
    <location>
        <begin position="188"/>
        <end position="207"/>
    </location>
</feature>
<gene>
    <name evidence="2" type="ORF">Ga0061069_103210</name>
</gene>
<feature type="transmembrane region" description="Helical" evidence="1">
    <location>
        <begin position="60"/>
        <end position="81"/>
    </location>
</feature>
<evidence type="ECO:0000313" key="2">
    <source>
        <dbReference type="EMBL" id="CUA95701.1"/>
    </source>
</evidence>
<keyword evidence="1" id="KW-0472">Membrane</keyword>
<keyword evidence="1" id="KW-0812">Transmembrane</keyword>
<feature type="transmembrane region" description="Helical" evidence="1">
    <location>
        <begin position="163"/>
        <end position="183"/>
    </location>
</feature>
<feature type="transmembrane region" description="Helical" evidence="1">
    <location>
        <begin position="37"/>
        <end position="54"/>
    </location>
</feature>
<keyword evidence="3" id="KW-1185">Reference proteome</keyword>
<evidence type="ECO:0008006" key="4">
    <source>
        <dbReference type="Google" id="ProtNLM"/>
    </source>
</evidence>
<accession>A0A0K6HXZ9</accession>
<proteinExistence type="predicted"/>